<dbReference type="NCBIfam" id="TIGR01479">
    <property type="entry name" value="GMP_PMI"/>
    <property type="match status" value="1"/>
</dbReference>
<keyword evidence="5" id="KW-0547">Nucleotide-binding</keyword>
<sequence length="468" mass="51416">MKIIPLVLSGGSGTRLWPLSRATKPKQFLNFGGEHSLFQDTVLRCQSDIFDPRPIIVGADSHRFLLAEDMQAIGVDADILLEPVARNSCAAIAAGCLQALKRSADAVVLVLAADHRIPDKTAFRKAVAQGLEDAATGHLITFGVKPDRPATSYGYILPGKPLNRARCVARFVEKPGPEQAAEYLADNYLWNSGNFLFRAASFLEELEKLQPEILKAVQLAHEEAVTDLDFLRLGSAFESAPSISVDYAVMEKTGHAAVLPVDYHWSDIGSWDAISQVLPRDAQGNAIVGDATILDGRDNLVYSQGKLTTLIGVEDMVVVSTRDCLLVAPKSCAEDVKRLVNHLQQEARIEALEGIQIFRPWGNYERLDMDDGYQVKRIVVNPGGVLSLQKHKHRAEHWVVVRGAAEVTIDAELRTIFPGQSVYVPLGAVHRLANRGTEPVVLIEVQTGDYLGEDDIVRLEDVYNRQSE</sequence>
<dbReference type="InterPro" id="IPR005835">
    <property type="entry name" value="NTP_transferase_dom"/>
</dbReference>
<name>A0ABW0GUJ2_9HYPH</name>
<evidence type="ECO:0000256" key="7">
    <source>
        <dbReference type="ARBA" id="ARBA00047343"/>
    </source>
</evidence>
<keyword evidence="12" id="KW-0413">Isomerase</keyword>
<proteinExistence type="inferred from homology"/>
<comment type="similarity">
    <text evidence="1 8">Belongs to the mannose-6-phosphate isomerase type 2 family.</text>
</comment>
<dbReference type="PANTHER" id="PTHR46390">
    <property type="entry name" value="MANNOSE-1-PHOSPHATE GUANYLYLTRANSFERASE"/>
    <property type="match status" value="1"/>
</dbReference>
<dbReference type="EC" id="2.7.7.13" evidence="2"/>
<dbReference type="Gene3D" id="2.60.120.10">
    <property type="entry name" value="Jelly Rolls"/>
    <property type="match status" value="1"/>
</dbReference>
<evidence type="ECO:0000256" key="3">
    <source>
        <dbReference type="ARBA" id="ARBA00022679"/>
    </source>
</evidence>
<dbReference type="InterPro" id="IPR006375">
    <property type="entry name" value="Man1P_GuaTrfase/Man6P_Isoase"/>
</dbReference>
<dbReference type="CDD" id="cd02213">
    <property type="entry name" value="cupin_PMI_typeII_C"/>
    <property type="match status" value="1"/>
</dbReference>
<feature type="domain" description="MannoseP isomerase/GMP-like beta-helix" evidence="11">
    <location>
        <begin position="293"/>
        <end position="343"/>
    </location>
</feature>
<dbReference type="EMBL" id="JBHSLL010000012">
    <property type="protein sequence ID" value="MFC5385284.1"/>
    <property type="molecule type" value="Genomic_DNA"/>
</dbReference>
<evidence type="ECO:0000256" key="6">
    <source>
        <dbReference type="ARBA" id="ARBA00023134"/>
    </source>
</evidence>
<organism evidence="12 13">
    <name type="scientific">Aquamicrobium segne</name>
    <dbReference type="NCBI Taxonomy" id="469547"/>
    <lineage>
        <taxon>Bacteria</taxon>
        <taxon>Pseudomonadati</taxon>
        <taxon>Pseudomonadota</taxon>
        <taxon>Alphaproteobacteria</taxon>
        <taxon>Hyphomicrobiales</taxon>
        <taxon>Phyllobacteriaceae</taxon>
        <taxon>Aquamicrobium</taxon>
    </lineage>
</organism>
<dbReference type="InterPro" id="IPR001538">
    <property type="entry name" value="Man6P_isomerase-2_C"/>
</dbReference>
<dbReference type="RefSeq" id="WP_378228204.1">
    <property type="nucleotide sequence ID" value="NZ_JBHSLL010000012.1"/>
</dbReference>
<evidence type="ECO:0000256" key="5">
    <source>
        <dbReference type="ARBA" id="ARBA00022741"/>
    </source>
</evidence>
<dbReference type="InterPro" id="IPR011051">
    <property type="entry name" value="RmlC_Cupin_sf"/>
</dbReference>
<dbReference type="Gene3D" id="3.90.550.10">
    <property type="entry name" value="Spore Coat Polysaccharide Biosynthesis Protein SpsA, Chain A"/>
    <property type="match status" value="1"/>
</dbReference>
<comment type="caution">
    <text evidence="12">The sequence shown here is derived from an EMBL/GenBank/DDBJ whole genome shotgun (WGS) entry which is preliminary data.</text>
</comment>
<dbReference type="SUPFAM" id="SSF53448">
    <property type="entry name" value="Nucleotide-diphospho-sugar transferases"/>
    <property type="match status" value="1"/>
</dbReference>
<dbReference type="GO" id="GO:0004475">
    <property type="term" value="F:mannose-1-phosphate guanylyltransferase (GTP) activity"/>
    <property type="evidence" value="ECO:0007669"/>
    <property type="project" value="UniProtKB-EC"/>
</dbReference>
<evidence type="ECO:0000256" key="2">
    <source>
        <dbReference type="ARBA" id="ARBA00012387"/>
    </source>
</evidence>
<accession>A0ABW0GUJ2</accession>
<dbReference type="InterPro" id="IPR014710">
    <property type="entry name" value="RmlC-like_jellyroll"/>
</dbReference>
<protein>
    <recommendedName>
        <fullName evidence="2">mannose-1-phosphate guanylyltransferase</fullName>
        <ecNumber evidence="2">2.7.7.13</ecNumber>
    </recommendedName>
</protein>
<dbReference type="Pfam" id="PF22640">
    <property type="entry name" value="ManC_GMP_beta-helix"/>
    <property type="match status" value="1"/>
</dbReference>
<dbReference type="SUPFAM" id="SSF51182">
    <property type="entry name" value="RmlC-like cupins"/>
    <property type="match status" value="1"/>
</dbReference>
<dbReference type="Pfam" id="PF00483">
    <property type="entry name" value="NTP_transferase"/>
    <property type="match status" value="1"/>
</dbReference>
<keyword evidence="4 12" id="KW-0548">Nucleotidyltransferase</keyword>
<feature type="domain" description="Mannose-6-phosphate isomerase type II C-terminal" evidence="10">
    <location>
        <begin position="355"/>
        <end position="461"/>
    </location>
</feature>
<evidence type="ECO:0000313" key="12">
    <source>
        <dbReference type="EMBL" id="MFC5385284.1"/>
    </source>
</evidence>
<evidence type="ECO:0000313" key="13">
    <source>
        <dbReference type="Proteomes" id="UP001596016"/>
    </source>
</evidence>
<keyword evidence="13" id="KW-1185">Reference proteome</keyword>
<dbReference type="PANTHER" id="PTHR46390:SF1">
    <property type="entry name" value="MANNOSE-1-PHOSPHATE GUANYLYLTRANSFERASE"/>
    <property type="match status" value="1"/>
</dbReference>
<dbReference type="InterPro" id="IPR049577">
    <property type="entry name" value="GMPP_N"/>
</dbReference>
<evidence type="ECO:0000259" key="10">
    <source>
        <dbReference type="Pfam" id="PF01050"/>
    </source>
</evidence>
<dbReference type="Pfam" id="PF01050">
    <property type="entry name" value="MannoseP_isomer"/>
    <property type="match status" value="1"/>
</dbReference>
<evidence type="ECO:0000259" key="11">
    <source>
        <dbReference type="Pfam" id="PF22640"/>
    </source>
</evidence>
<dbReference type="InterPro" id="IPR054566">
    <property type="entry name" value="ManC/GMP-like_b-helix"/>
</dbReference>
<dbReference type="GO" id="GO:0004476">
    <property type="term" value="F:mannose-6-phosphate isomerase activity"/>
    <property type="evidence" value="ECO:0007669"/>
    <property type="project" value="UniProtKB-EC"/>
</dbReference>
<dbReference type="CDD" id="cd02509">
    <property type="entry name" value="GDP-M1P_Guanylyltransferase"/>
    <property type="match status" value="1"/>
</dbReference>
<evidence type="ECO:0000256" key="4">
    <source>
        <dbReference type="ARBA" id="ARBA00022695"/>
    </source>
</evidence>
<evidence type="ECO:0000259" key="9">
    <source>
        <dbReference type="Pfam" id="PF00483"/>
    </source>
</evidence>
<dbReference type="InterPro" id="IPR051161">
    <property type="entry name" value="Mannose-6P_isomerase_type2"/>
</dbReference>
<comment type="catalytic activity">
    <reaction evidence="7">
        <text>alpha-D-mannose 1-phosphate + GTP + H(+) = GDP-alpha-D-mannose + diphosphate</text>
        <dbReference type="Rhea" id="RHEA:15229"/>
        <dbReference type="ChEBI" id="CHEBI:15378"/>
        <dbReference type="ChEBI" id="CHEBI:33019"/>
        <dbReference type="ChEBI" id="CHEBI:37565"/>
        <dbReference type="ChEBI" id="CHEBI:57527"/>
        <dbReference type="ChEBI" id="CHEBI:58409"/>
        <dbReference type="EC" id="2.7.7.13"/>
    </reaction>
</comment>
<keyword evidence="6" id="KW-0342">GTP-binding</keyword>
<evidence type="ECO:0000256" key="8">
    <source>
        <dbReference type="RuleBase" id="RU004190"/>
    </source>
</evidence>
<keyword evidence="3 12" id="KW-0808">Transferase</keyword>
<gene>
    <name evidence="12" type="ORF">ACFPLB_04790</name>
</gene>
<evidence type="ECO:0000256" key="1">
    <source>
        <dbReference type="ARBA" id="ARBA00006115"/>
    </source>
</evidence>
<feature type="domain" description="Nucleotidyl transferase" evidence="9">
    <location>
        <begin position="5"/>
        <end position="281"/>
    </location>
</feature>
<reference evidence="13" key="1">
    <citation type="journal article" date="2019" name="Int. J. Syst. Evol. Microbiol.">
        <title>The Global Catalogue of Microorganisms (GCM) 10K type strain sequencing project: providing services to taxonomists for standard genome sequencing and annotation.</title>
        <authorList>
            <consortium name="The Broad Institute Genomics Platform"/>
            <consortium name="The Broad Institute Genome Sequencing Center for Infectious Disease"/>
            <person name="Wu L."/>
            <person name="Ma J."/>
        </authorList>
    </citation>
    <scope>NUCLEOTIDE SEQUENCE [LARGE SCALE GENOMIC DNA]</scope>
    <source>
        <strain evidence="13">CGMCC 4.1415</strain>
    </source>
</reference>
<dbReference type="InterPro" id="IPR029044">
    <property type="entry name" value="Nucleotide-diphossugar_trans"/>
</dbReference>
<dbReference type="Proteomes" id="UP001596016">
    <property type="component" value="Unassembled WGS sequence"/>
</dbReference>